<name>A0A2W4ZZ41_9BACT</name>
<dbReference type="Proteomes" id="UP000249557">
    <property type="component" value="Unassembled WGS sequence"/>
</dbReference>
<sequence>MTAIFRKWVRDTNGATAIEYGLIVALITVVISAGVFTFGETLAAMFATIGRLISGEA</sequence>
<keyword evidence="1" id="KW-0472">Membrane</keyword>
<protein>
    <submittedName>
        <fullName evidence="2">Flp family type IVb pilin</fullName>
    </submittedName>
</protein>
<gene>
    <name evidence="2" type="ORF">DI626_05925</name>
</gene>
<keyword evidence="1" id="KW-1133">Transmembrane helix</keyword>
<evidence type="ECO:0000313" key="3">
    <source>
        <dbReference type="Proteomes" id="UP000249557"/>
    </source>
</evidence>
<evidence type="ECO:0000313" key="2">
    <source>
        <dbReference type="EMBL" id="PZO86656.1"/>
    </source>
</evidence>
<accession>A0A2W4ZZ41</accession>
<dbReference type="InterPro" id="IPR007047">
    <property type="entry name" value="Flp_Fap"/>
</dbReference>
<dbReference type="AlphaFoldDB" id="A0A2W4ZZ41"/>
<organism evidence="2 3">
    <name type="scientific">Micavibrio aeruginosavorus</name>
    <dbReference type="NCBI Taxonomy" id="349221"/>
    <lineage>
        <taxon>Bacteria</taxon>
        <taxon>Pseudomonadati</taxon>
        <taxon>Bdellovibrionota</taxon>
        <taxon>Bdellovibrionia</taxon>
        <taxon>Bdellovibrionales</taxon>
        <taxon>Pseudobdellovibrionaceae</taxon>
        <taxon>Micavibrio</taxon>
    </lineage>
</organism>
<dbReference type="Pfam" id="PF04964">
    <property type="entry name" value="Flp_Fap"/>
    <property type="match status" value="1"/>
</dbReference>
<feature type="transmembrane region" description="Helical" evidence="1">
    <location>
        <begin position="20"/>
        <end position="47"/>
    </location>
</feature>
<evidence type="ECO:0000256" key="1">
    <source>
        <dbReference type="SAM" id="Phobius"/>
    </source>
</evidence>
<dbReference type="EMBL" id="QFNK01000101">
    <property type="protein sequence ID" value="PZO86656.1"/>
    <property type="molecule type" value="Genomic_DNA"/>
</dbReference>
<keyword evidence="1" id="KW-0812">Transmembrane</keyword>
<comment type="caution">
    <text evidence="2">The sequence shown here is derived from an EMBL/GenBank/DDBJ whole genome shotgun (WGS) entry which is preliminary data.</text>
</comment>
<reference evidence="2 3" key="1">
    <citation type="submission" date="2017-08" db="EMBL/GenBank/DDBJ databases">
        <title>Infants hospitalized years apart are colonized by the same room-sourced microbial strains.</title>
        <authorList>
            <person name="Brooks B."/>
            <person name="Olm M.R."/>
            <person name="Firek B.A."/>
            <person name="Baker R."/>
            <person name="Thomas B.C."/>
            <person name="Morowitz M.J."/>
            <person name="Banfield J.F."/>
        </authorList>
    </citation>
    <scope>NUCLEOTIDE SEQUENCE [LARGE SCALE GENOMIC DNA]</scope>
    <source>
        <strain evidence="2">S2_018_000_R2_104</strain>
    </source>
</reference>
<proteinExistence type="predicted"/>